<protein>
    <recommendedName>
        <fullName evidence="7">Transcription initiation factor IIF subunit alpha</fullName>
    </recommendedName>
</protein>
<evidence type="ECO:0000256" key="8">
    <source>
        <dbReference type="SAM" id="MobiDB-lite"/>
    </source>
</evidence>
<comment type="function">
    <text evidence="7">TFIIF is a general transcription initiation factor that binds to RNA polymerase II and helps to recruit it to the initiation complex in collaboration with TFIIB. It promotes transcription elongation.</text>
</comment>
<dbReference type="Proteomes" id="UP001479436">
    <property type="component" value="Unassembled WGS sequence"/>
</dbReference>
<feature type="region of interest" description="Disordered" evidence="8">
    <location>
        <begin position="325"/>
        <end position="358"/>
    </location>
</feature>
<evidence type="ECO:0000256" key="5">
    <source>
        <dbReference type="ARBA" id="ARBA00023163"/>
    </source>
</evidence>
<evidence type="ECO:0000256" key="1">
    <source>
        <dbReference type="ARBA" id="ARBA00004123"/>
    </source>
</evidence>
<keyword evidence="10" id="KW-1185">Reference proteome</keyword>
<feature type="region of interest" description="Disordered" evidence="8">
    <location>
        <begin position="284"/>
        <end position="313"/>
    </location>
</feature>
<proteinExistence type="inferred from homology"/>
<keyword evidence="3 7" id="KW-0805">Transcription regulation</keyword>
<organism evidence="9 10">
    <name type="scientific">Basidiobolus ranarum</name>
    <dbReference type="NCBI Taxonomy" id="34480"/>
    <lineage>
        <taxon>Eukaryota</taxon>
        <taxon>Fungi</taxon>
        <taxon>Fungi incertae sedis</taxon>
        <taxon>Zoopagomycota</taxon>
        <taxon>Entomophthoromycotina</taxon>
        <taxon>Basidiobolomycetes</taxon>
        <taxon>Basidiobolales</taxon>
        <taxon>Basidiobolaceae</taxon>
        <taxon>Basidiobolus</taxon>
    </lineage>
</organism>
<dbReference type="InterPro" id="IPR008851">
    <property type="entry name" value="TFIIF-alpha"/>
</dbReference>
<comment type="subcellular location">
    <subcellularLocation>
        <location evidence="1 7">Nucleus</location>
    </subcellularLocation>
</comment>
<feature type="compositionally biased region" description="Acidic residues" evidence="8">
    <location>
        <begin position="329"/>
        <end position="342"/>
    </location>
</feature>
<evidence type="ECO:0000256" key="6">
    <source>
        <dbReference type="ARBA" id="ARBA00023242"/>
    </source>
</evidence>
<dbReference type="Pfam" id="PF05793">
    <property type="entry name" value="TFIIF_alpha"/>
    <property type="match status" value="1"/>
</dbReference>
<keyword evidence="4 7" id="KW-0238">DNA-binding</keyword>
<dbReference type="EMBL" id="JASJQH010007598">
    <property type="protein sequence ID" value="KAK9703956.1"/>
    <property type="molecule type" value="Genomic_DNA"/>
</dbReference>
<evidence type="ECO:0000313" key="9">
    <source>
        <dbReference type="EMBL" id="KAK9703956.1"/>
    </source>
</evidence>
<evidence type="ECO:0000256" key="2">
    <source>
        <dbReference type="ARBA" id="ARBA00005249"/>
    </source>
</evidence>
<dbReference type="InterPro" id="IPR011039">
    <property type="entry name" value="TFIIF_interaction"/>
</dbReference>
<dbReference type="PANTHER" id="PTHR13011:SF0">
    <property type="entry name" value="GENERAL TRANSCRIPTION FACTOR IIF SUBUNIT 1"/>
    <property type="match status" value="1"/>
</dbReference>
<feature type="compositionally biased region" description="Basic and acidic residues" evidence="8">
    <location>
        <begin position="299"/>
        <end position="313"/>
    </location>
</feature>
<evidence type="ECO:0000256" key="3">
    <source>
        <dbReference type="ARBA" id="ARBA00023015"/>
    </source>
</evidence>
<accession>A0ABR2VVU7</accession>
<keyword evidence="5 7" id="KW-0804">Transcription</keyword>
<evidence type="ECO:0000256" key="7">
    <source>
        <dbReference type="RuleBase" id="RU366044"/>
    </source>
</evidence>
<name>A0ABR2VVU7_9FUNG</name>
<dbReference type="PANTHER" id="PTHR13011">
    <property type="entry name" value="TFIIF-ALPHA"/>
    <property type="match status" value="1"/>
</dbReference>
<evidence type="ECO:0000313" key="10">
    <source>
        <dbReference type="Proteomes" id="UP001479436"/>
    </source>
</evidence>
<keyword evidence="6 7" id="KW-0539">Nucleus</keyword>
<gene>
    <name evidence="9" type="primary">TFG1_3</name>
    <name evidence="9" type="ORF">K7432_010464</name>
</gene>
<feature type="compositionally biased region" description="Basic and acidic residues" evidence="8">
    <location>
        <begin position="343"/>
        <end position="358"/>
    </location>
</feature>
<sequence>MNDIQPNSFTDYRLISGSHKSLHNMLKFQNSKPVEPSHFTNPVKLQRKERNLKRSQLLQELNTAKVTSETTISGSTSGADPTIIAPYGGASRNKQNIYKKRTKQVFPTDESSRKLKEQETNPWILEDYDGTNYWSGNLEGGQQSNYFLFVFSEDGFKVVPVHRWYRFQQKLSYATLTIEEAEEQLIKAQKKDSDRWMMRKRLANKIEGDETGEERCVPRRLKVVDHDDLQYADDDTISTNKKKRSIVSKHGDIEEVDFDEVFEDDEETLPELEAGQDEIKDRSRIKPNQTVASDDEEERDRNKEDELTATGKEMKKALLTLEKNAAYASDDDGNPYLSEEEVEGKGEEDKETGEDKKKYETIESLRVIKPGQIAKSELFNPKPIKPISKTAPAARLSGATNTDKKRKLEVITSDSIKKQRITSASIVKPSTVSDANLITENEIVDLIKNNRLTTKDLIAKIKKKLKANPRNKQLLSTIVKKVATTKDGFLELQ</sequence>
<evidence type="ECO:0000256" key="4">
    <source>
        <dbReference type="ARBA" id="ARBA00023125"/>
    </source>
</evidence>
<comment type="similarity">
    <text evidence="2 7">Belongs to the TFIIF alpha subunit family.</text>
</comment>
<comment type="caution">
    <text evidence="9">The sequence shown here is derived from an EMBL/GenBank/DDBJ whole genome shotgun (WGS) entry which is preliminary data.</text>
</comment>
<dbReference type="SUPFAM" id="SSF50916">
    <property type="entry name" value="Rap30/74 interaction domains"/>
    <property type="match status" value="1"/>
</dbReference>
<reference evidence="9 10" key="1">
    <citation type="submission" date="2023-04" db="EMBL/GenBank/DDBJ databases">
        <title>Genome of Basidiobolus ranarum AG-B5.</title>
        <authorList>
            <person name="Stajich J.E."/>
            <person name="Carter-House D."/>
            <person name="Gryganskyi A."/>
        </authorList>
    </citation>
    <scope>NUCLEOTIDE SEQUENCE [LARGE SCALE GENOMIC DNA]</scope>
    <source>
        <strain evidence="9 10">AG-B5</strain>
    </source>
</reference>